<dbReference type="RefSeq" id="WP_187560223.1">
    <property type="nucleotide sequence ID" value="NZ_JACGWS010000001.1"/>
</dbReference>
<dbReference type="Proteomes" id="UP000619238">
    <property type="component" value="Unassembled WGS sequence"/>
</dbReference>
<sequence length="248" mass="28408">MSLFGLSTSNPAFTTYFWNTSRKKRKLGKMTLRGVVLKSMFCLLLVSLTAGVSWKLFYDGVEVKWITTGGLIVALICSILISVKREWVMPLTIIYALAKGLFIGGFSAYIHKIFPDLPFQAVIITLVTFMIMLLLYVTKIIKVTQKFRSVVITVTTAIFVIYIVSFILSFFGIVISFLWSSSWFAITFNVVVAIFASLSLLLDFDYIDRYIGKANKTYEWFATWELLVTIIWLYVEVLRLLKKLAIRF</sequence>
<protein>
    <submittedName>
        <fullName evidence="2">Bax inhibitor-1/YccA family protein</fullName>
    </submittedName>
</protein>
<proteinExistence type="predicted"/>
<dbReference type="Pfam" id="PF12811">
    <property type="entry name" value="BaxI_1"/>
    <property type="match status" value="1"/>
</dbReference>
<accession>A0ABR7Q3S3</accession>
<organism evidence="2 3">
    <name type="scientific">Kordia aestuariivivens</name>
    <dbReference type="NCBI Taxonomy" id="2759037"/>
    <lineage>
        <taxon>Bacteria</taxon>
        <taxon>Pseudomonadati</taxon>
        <taxon>Bacteroidota</taxon>
        <taxon>Flavobacteriia</taxon>
        <taxon>Flavobacteriales</taxon>
        <taxon>Flavobacteriaceae</taxon>
        <taxon>Kordia</taxon>
    </lineage>
</organism>
<keyword evidence="3" id="KW-1185">Reference proteome</keyword>
<feature type="transmembrane region" description="Helical" evidence="1">
    <location>
        <begin position="63"/>
        <end position="81"/>
    </location>
</feature>
<feature type="transmembrane region" description="Helical" evidence="1">
    <location>
        <begin position="218"/>
        <end position="235"/>
    </location>
</feature>
<dbReference type="InterPro" id="IPR010539">
    <property type="entry name" value="BaxI_1-like"/>
</dbReference>
<comment type="caution">
    <text evidence="2">The sequence shown here is derived from an EMBL/GenBank/DDBJ whole genome shotgun (WGS) entry which is preliminary data.</text>
</comment>
<feature type="transmembrane region" description="Helical" evidence="1">
    <location>
        <begin position="117"/>
        <end position="138"/>
    </location>
</feature>
<evidence type="ECO:0000313" key="2">
    <source>
        <dbReference type="EMBL" id="MBC8753178.1"/>
    </source>
</evidence>
<dbReference type="EMBL" id="JACGWS010000001">
    <property type="protein sequence ID" value="MBC8753178.1"/>
    <property type="molecule type" value="Genomic_DNA"/>
</dbReference>
<feature type="transmembrane region" description="Helical" evidence="1">
    <location>
        <begin position="150"/>
        <end position="177"/>
    </location>
</feature>
<keyword evidence="1" id="KW-0472">Membrane</keyword>
<feature type="transmembrane region" description="Helical" evidence="1">
    <location>
        <begin position="183"/>
        <end position="206"/>
    </location>
</feature>
<keyword evidence="1" id="KW-0812">Transmembrane</keyword>
<gene>
    <name evidence="2" type="ORF">H2O64_00755</name>
</gene>
<evidence type="ECO:0000313" key="3">
    <source>
        <dbReference type="Proteomes" id="UP000619238"/>
    </source>
</evidence>
<keyword evidence="1" id="KW-1133">Transmembrane helix</keyword>
<dbReference type="PANTHER" id="PTHR41282:SF1">
    <property type="entry name" value="CONSERVED TRANSMEMBRANE PROTEIN-RELATED"/>
    <property type="match status" value="1"/>
</dbReference>
<name>A0ABR7Q3S3_9FLAO</name>
<dbReference type="PANTHER" id="PTHR41282">
    <property type="entry name" value="CONSERVED TRANSMEMBRANE PROTEIN-RELATED"/>
    <property type="match status" value="1"/>
</dbReference>
<feature type="transmembrane region" description="Helical" evidence="1">
    <location>
        <begin position="93"/>
        <end position="111"/>
    </location>
</feature>
<evidence type="ECO:0000256" key="1">
    <source>
        <dbReference type="SAM" id="Phobius"/>
    </source>
</evidence>
<feature type="transmembrane region" description="Helical" evidence="1">
    <location>
        <begin position="35"/>
        <end position="57"/>
    </location>
</feature>
<reference evidence="2 3" key="1">
    <citation type="submission" date="2020-07" db="EMBL/GenBank/DDBJ databases">
        <title>Description of Kordia aestuariivivens sp. nov., isolated from a tidal flat.</title>
        <authorList>
            <person name="Park S."/>
            <person name="Yoon J.-H."/>
        </authorList>
    </citation>
    <scope>NUCLEOTIDE SEQUENCE [LARGE SCALE GENOMIC DNA]</scope>
    <source>
        <strain evidence="2 3">YSTF-M3</strain>
    </source>
</reference>